<organism evidence="1 2">
    <name type="scientific">Streptomyces caelestis</name>
    <dbReference type="NCBI Taxonomy" id="36816"/>
    <lineage>
        <taxon>Bacteria</taxon>
        <taxon>Bacillati</taxon>
        <taxon>Actinomycetota</taxon>
        <taxon>Actinomycetes</taxon>
        <taxon>Kitasatosporales</taxon>
        <taxon>Streptomycetaceae</taxon>
        <taxon>Streptomyces</taxon>
    </lineage>
</organism>
<name>A0A7W9GY75_9ACTN</name>
<comment type="caution">
    <text evidence="1">The sequence shown here is derived from an EMBL/GenBank/DDBJ whole genome shotgun (WGS) entry which is preliminary data.</text>
</comment>
<dbReference type="Proteomes" id="UP000590647">
    <property type="component" value="Unassembled WGS sequence"/>
</dbReference>
<gene>
    <name evidence="1" type="ORF">HDA41_000151</name>
</gene>
<proteinExistence type="predicted"/>
<evidence type="ECO:0008006" key="3">
    <source>
        <dbReference type="Google" id="ProtNLM"/>
    </source>
</evidence>
<sequence length="76" mass="8919">MHRPRHYHRGLQRIFYMSALMSVRHDLNSRTFHDLKRSEGKRRTQAVIALARSVNVLSALIRDRRPYQVAPPQPTG</sequence>
<protein>
    <recommendedName>
        <fullName evidence="3">Transposase</fullName>
    </recommendedName>
</protein>
<reference evidence="1 2" key="1">
    <citation type="submission" date="2020-08" db="EMBL/GenBank/DDBJ databases">
        <title>Sequencing the genomes of 1000 actinobacteria strains.</title>
        <authorList>
            <person name="Klenk H.-P."/>
        </authorList>
    </citation>
    <scope>NUCLEOTIDE SEQUENCE [LARGE SCALE GENOMIC DNA]</scope>
    <source>
        <strain evidence="1 2">DSM 40084</strain>
    </source>
</reference>
<evidence type="ECO:0000313" key="1">
    <source>
        <dbReference type="EMBL" id="MBB5792187.1"/>
    </source>
</evidence>
<dbReference type="EMBL" id="JACHNE010000001">
    <property type="protein sequence ID" value="MBB5792187.1"/>
    <property type="molecule type" value="Genomic_DNA"/>
</dbReference>
<evidence type="ECO:0000313" key="2">
    <source>
        <dbReference type="Proteomes" id="UP000590647"/>
    </source>
</evidence>
<dbReference type="AlphaFoldDB" id="A0A7W9GY75"/>
<accession>A0A7W9GY75</accession>
<keyword evidence="2" id="KW-1185">Reference proteome</keyword>